<feature type="region of interest" description="Disordered" evidence="1">
    <location>
        <begin position="95"/>
        <end position="120"/>
    </location>
</feature>
<keyword evidence="3" id="KW-1185">Reference proteome</keyword>
<sequence>MADSFHTLFEELNDLLGVFSDYEGESSESDSDDEKSERRKQRLIEELLPTRTSRAKRCLTPLDQLLFCWLFLPTALAILLETIIEKYKGRPEPFSTLPEIHPESLGSPSQRATPLPTAQI</sequence>
<dbReference type="EMBL" id="JAOYFB010000036">
    <property type="protein sequence ID" value="KAK4021761.1"/>
    <property type="molecule type" value="Genomic_DNA"/>
</dbReference>
<accession>A0ABR0A9E9</accession>
<evidence type="ECO:0000256" key="1">
    <source>
        <dbReference type="SAM" id="MobiDB-lite"/>
    </source>
</evidence>
<evidence type="ECO:0000313" key="3">
    <source>
        <dbReference type="Proteomes" id="UP001234178"/>
    </source>
</evidence>
<protein>
    <submittedName>
        <fullName evidence="2">Uncharacterized protein</fullName>
    </submittedName>
</protein>
<evidence type="ECO:0000313" key="2">
    <source>
        <dbReference type="EMBL" id="KAK4021761.1"/>
    </source>
</evidence>
<organism evidence="2 3">
    <name type="scientific">Daphnia magna</name>
    <dbReference type="NCBI Taxonomy" id="35525"/>
    <lineage>
        <taxon>Eukaryota</taxon>
        <taxon>Metazoa</taxon>
        <taxon>Ecdysozoa</taxon>
        <taxon>Arthropoda</taxon>
        <taxon>Crustacea</taxon>
        <taxon>Branchiopoda</taxon>
        <taxon>Diplostraca</taxon>
        <taxon>Cladocera</taxon>
        <taxon>Anomopoda</taxon>
        <taxon>Daphniidae</taxon>
        <taxon>Daphnia</taxon>
    </lineage>
</organism>
<reference evidence="2 3" key="1">
    <citation type="journal article" date="2023" name="Nucleic Acids Res.">
        <title>The hologenome of Daphnia magna reveals possible DNA methylation and microbiome-mediated evolution of the host genome.</title>
        <authorList>
            <person name="Chaturvedi A."/>
            <person name="Li X."/>
            <person name="Dhandapani V."/>
            <person name="Marshall H."/>
            <person name="Kissane S."/>
            <person name="Cuenca-Cambronero M."/>
            <person name="Asole G."/>
            <person name="Calvet F."/>
            <person name="Ruiz-Romero M."/>
            <person name="Marangio P."/>
            <person name="Guigo R."/>
            <person name="Rago D."/>
            <person name="Mirbahai L."/>
            <person name="Eastwood N."/>
            <person name="Colbourne J.K."/>
            <person name="Zhou J."/>
            <person name="Mallon E."/>
            <person name="Orsini L."/>
        </authorList>
    </citation>
    <scope>NUCLEOTIDE SEQUENCE [LARGE SCALE GENOMIC DNA]</scope>
    <source>
        <strain evidence="2">LRV0_1</strain>
    </source>
</reference>
<feature type="compositionally biased region" description="Polar residues" evidence="1">
    <location>
        <begin position="106"/>
        <end position="120"/>
    </location>
</feature>
<dbReference type="Proteomes" id="UP001234178">
    <property type="component" value="Unassembled WGS sequence"/>
</dbReference>
<gene>
    <name evidence="2" type="ORF">OUZ56_003670</name>
</gene>
<name>A0ABR0A9E9_9CRUS</name>
<proteinExistence type="predicted"/>
<comment type="caution">
    <text evidence="2">The sequence shown here is derived from an EMBL/GenBank/DDBJ whole genome shotgun (WGS) entry which is preliminary data.</text>
</comment>